<dbReference type="AlphaFoldDB" id="A0A1E3KBD0"/>
<feature type="compositionally biased region" description="Acidic residues" evidence="5">
    <location>
        <begin position="586"/>
        <end position="605"/>
    </location>
</feature>
<dbReference type="SUPFAM" id="SSF57701">
    <property type="entry name" value="Zn2/Cys6 DNA-binding domain"/>
    <property type="match status" value="1"/>
</dbReference>
<evidence type="ECO:0000256" key="2">
    <source>
        <dbReference type="ARBA" id="ARBA00023125"/>
    </source>
</evidence>
<dbReference type="InterPro" id="IPR051127">
    <property type="entry name" value="Fungal_SecMet_Regulators"/>
</dbReference>
<dbReference type="Pfam" id="PF00172">
    <property type="entry name" value="Zn_clus"/>
    <property type="match status" value="1"/>
</dbReference>
<dbReference type="PROSITE" id="PS00463">
    <property type="entry name" value="ZN2_CY6_FUNGAL_1"/>
    <property type="match status" value="1"/>
</dbReference>
<dbReference type="Gene3D" id="4.10.240.10">
    <property type="entry name" value="Zn(2)-C6 fungal-type DNA-binding domain"/>
    <property type="match status" value="1"/>
</dbReference>
<reference evidence="7 8" key="1">
    <citation type="submission" date="2016-06" db="EMBL/GenBank/DDBJ databases">
        <title>Evolution of pathogenesis and genome organization in the Tremellales.</title>
        <authorList>
            <person name="Cuomo C."/>
            <person name="Litvintseva A."/>
            <person name="Heitman J."/>
            <person name="Chen Y."/>
            <person name="Sun S."/>
            <person name="Springer D."/>
            <person name="Dromer F."/>
            <person name="Young S."/>
            <person name="Zeng Q."/>
            <person name="Chapman S."/>
            <person name="Gujja S."/>
            <person name="Saif S."/>
            <person name="Birren B."/>
        </authorList>
    </citation>
    <scope>NUCLEOTIDE SEQUENCE [LARGE SCALE GENOMIC DNA]</scope>
    <source>
        <strain evidence="7 8">CBS 6273</strain>
    </source>
</reference>
<sequence length="726" mass="78148">MSSHQHFHNDTPFGPTDFIPAYLLPYQINQQPQASASAFHYLAPELFQSSPASHIGTSQSQSSSDGPAPQGNWASPWANEQDWATASRSLMAQPGPSEIAPQHLRLAGEAYDNNPRGNSRDYAGTDLASGNLNEFVPQYYLSMPLGGPSFGDFTAQYGNCPPNATSSTSQLLASTLSPLQSASLGASTMQSEASKEPPASTVEFGNKYQQLLASKLLDAPVSLPSQMTAPATFGQFSPPGTFCTGLAIMKAILTDSDSGHSDSNRYEQLIDLKMKASTMEAARSDSRDTSREMAQFRKSLLEDGCGMMDSGSVPTMARTNTTSEKSQQRIYGGGALPLASSRSEISMLQPLPDVASRLLDYANAQPWSFQPIASLDSETHLADYLPQPLHNSQTRATAEVLQSYHKAFGFPGGHAESTGPSLVGSTIGEWPMTATSASQTQTVDQTSSSSRSDSFPFSTPKFFAPQSQNKPLHTPKAILPTTRADAPAPTPGSPNPPLLIIRVHETKSLPPSASDLQEANVTPVIRIIPSRMGPAKPSSPRKLGQPAYKSNMFTEAQVVKKRGRPRKDEVSLQASFDILAKRKGEEEDGESEGEDLESGDEDGYEDGYGKDGEKRKRTRKKTSIACNFCRSKKLKCNGVRPICSVCARRNEGDCVFETALRRRGLAKSRKPARFRIPPLSIDTPLPDFVSGTDLSSGVSSARYDFSTPTPAVKGLREGEQGFGGAK</sequence>
<dbReference type="PANTHER" id="PTHR47424">
    <property type="entry name" value="REGULATORY PROTEIN GAL4"/>
    <property type="match status" value="1"/>
</dbReference>
<feature type="region of interest" description="Disordered" evidence="5">
    <location>
        <begin position="434"/>
        <end position="474"/>
    </location>
</feature>
<dbReference type="GO" id="GO:0005634">
    <property type="term" value="C:nucleus"/>
    <property type="evidence" value="ECO:0007669"/>
    <property type="project" value="TreeGrafter"/>
</dbReference>
<keyword evidence="2" id="KW-0238">DNA-binding</keyword>
<evidence type="ECO:0000259" key="6">
    <source>
        <dbReference type="PROSITE" id="PS50048"/>
    </source>
</evidence>
<dbReference type="GO" id="GO:0000435">
    <property type="term" value="P:positive regulation of transcription from RNA polymerase II promoter by galactose"/>
    <property type="evidence" value="ECO:0007669"/>
    <property type="project" value="TreeGrafter"/>
</dbReference>
<accession>A0A1E3KBD0</accession>
<dbReference type="PROSITE" id="PS50048">
    <property type="entry name" value="ZN2_CY6_FUNGAL_2"/>
    <property type="match status" value="1"/>
</dbReference>
<feature type="compositionally biased region" description="Low complexity" evidence="5">
    <location>
        <begin position="434"/>
        <end position="460"/>
    </location>
</feature>
<gene>
    <name evidence="7" type="ORF">I350_01025</name>
</gene>
<keyword evidence="1" id="KW-0805">Transcription regulation</keyword>
<keyword evidence="4" id="KW-0539">Nucleus</keyword>
<name>A0A1E3KBD0_9TREE</name>
<evidence type="ECO:0000313" key="8">
    <source>
        <dbReference type="Proteomes" id="UP000095149"/>
    </source>
</evidence>
<dbReference type="InterPro" id="IPR001138">
    <property type="entry name" value="Zn2Cys6_DnaBD"/>
</dbReference>
<protein>
    <recommendedName>
        <fullName evidence="6">Zn(2)-C6 fungal-type domain-containing protein</fullName>
    </recommendedName>
</protein>
<comment type="caution">
    <text evidence="7">The sequence shown here is derived from an EMBL/GenBank/DDBJ whole genome shotgun (WGS) entry which is preliminary data.</text>
</comment>
<feature type="region of interest" description="Disordered" evidence="5">
    <location>
        <begin position="52"/>
        <end position="76"/>
    </location>
</feature>
<dbReference type="GO" id="GO:0000981">
    <property type="term" value="F:DNA-binding transcription factor activity, RNA polymerase II-specific"/>
    <property type="evidence" value="ECO:0007669"/>
    <property type="project" value="InterPro"/>
</dbReference>
<evidence type="ECO:0000256" key="1">
    <source>
        <dbReference type="ARBA" id="ARBA00023015"/>
    </source>
</evidence>
<organism evidence="7 8">
    <name type="scientific">Cryptococcus amylolentus CBS 6273</name>
    <dbReference type="NCBI Taxonomy" id="1296118"/>
    <lineage>
        <taxon>Eukaryota</taxon>
        <taxon>Fungi</taxon>
        <taxon>Dikarya</taxon>
        <taxon>Basidiomycota</taxon>
        <taxon>Agaricomycotina</taxon>
        <taxon>Tremellomycetes</taxon>
        <taxon>Tremellales</taxon>
        <taxon>Cryptococcaceae</taxon>
        <taxon>Cryptococcus</taxon>
    </lineage>
</organism>
<dbReference type="GO" id="GO:0000978">
    <property type="term" value="F:RNA polymerase II cis-regulatory region sequence-specific DNA binding"/>
    <property type="evidence" value="ECO:0007669"/>
    <property type="project" value="TreeGrafter"/>
</dbReference>
<dbReference type="Proteomes" id="UP000095149">
    <property type="component" value="Unassembled WGS sequence"/>
</dbReference>
<evidence type="ECO:0000313" key="7">
    <source>
        <dbReference type="EMBL" id="ODO10430.1"/>
    </source>
</evidence>
<evidence type="ECO:0000256" key="3">
    <source>
        <dbReference type="ARBA" id="ARBA00023163"/>
    </source>
</evidence>
<dbReference type="PANTHER" id="PTHR47424:SF3">
    <property type="entry name" value="REGULATORY PROTEIN GAL4"/>
    <property type="match status" value="1"/>
</dbReference>
<feature type="domain" description="Zn(2)-C6 fungal-type" evidence="6">
    <location>
        <begin position="625"/>
        <end position="656"/>
    </location>
</feature>
<keyword evidence="3" id="KW-0804">Transcription</keyword>
<proteinExistence type="predicted"/>
<dbReference type="SMART" id="SM00066">
    <property type="entry name" value="GAL4"/>
    <property type="match status" value="1"/>
</dbReference>
<dbReference type="GO" id="GO:0008270">
    <property type="term" value="F:zinc ion binding"/>
    <property type="evidence" value="ECO:0007669"/>
    <property type="project" value="InterPro"/>
</dbReference>
<dbReference type="CDD" id="cd00067">
    <property type="entry name" value="GAL4"/>
    <property type="match status" value="1"/>
</dbReference>
<dbReference type="EMBL" id="MEKH01000002">
    <property type="protein sequence ID" value="ODO10430.1"/>
    <property type="molecule type" value="Genomic_DNA"/>
</dbReference>
<feature type="region of interest" description="Disordered" evidence="5">
    <location>
        <begin position="530"/>
        <end position="549"/>
    </location>
</feature>
<evidence type="ECO:0000256" key="4">
    <source>
        <dbReference type="ARBA" id="ARBA00023242"/>
    </source>
</evidence>
<dbReference type="InterPro" id="IPR036864">
    <property type="entry name" value="Zn2-C6_fun-type_DNA-bd_sf"/>
</dbReference>
<feature type="region of interest" description="Disordered" evidence="5">
    <location>
        <begin position="580"/>
        <end position="616"/>
    </location>
</feature>
<evidence type="ECO:0000256" key="5">
    <source>
        <dbReference type="SAM" id="MobiDB-lite"/>
    </source>
</evidence>